<accession>A0A8K1CQM1</accession>
<protein>
    <recommendedName>
        <fullName evidence="3">Crinkler (CRN) family protein</fullName>
    </recommendedName>
</protein>
<comment type="caution">
    <text evidence="1">The sequence shown here is derived from an EMBL/GenBank/DDBJ whole genome shotgun (WGS) entry which is preliminary data.</text>
</comment>
<proteinExistence type="predicted"/>
<keyword evidence="2" id="KW-1185">Reference proteome</keyword>
<evidence type="ECO:0000313" key="1">
    <source>
        <dbReference type="EMBL" id="TMW67735.1"/>
    </source>
</evidence>
<organism evidence="1 2">
    <name type="scientific">Pythium oligandrum</name>
    <name type="common">Mycoparasitic fungus</name>
    <dbReference type="NCBI Taxonomy" id="41045"/>
    <lineage>
        <taxon>Eukaryota</taxon>
        <taxon>Sar</taxon>
        <taxon>Stramenopiles</taxon>
        <taxon>Oomycota</taxon>
        <taxon>Peronosporomycetes</taxon>
        <taxon>Pythiales</taxon>
        <taxon>Pythiaceae</taxon>
        <taxon>Pythium</taxon>
    </lineage>
</organism>
<dbReference type="OrthoDB" id="2140712at2759"/>
<gene>
    <name evidence="1" type="ORF">Poli38472_007407</name>
</gene>
<reference evidence="1" key="1">
    <citation type="submission" date="2019-03" db="EMBL/GenBank/DDBJ databases">
        <title>Long read genome sequence of the mycoparasitic Pythium oligandrum ATCC 38472 isolated from sugarbeet rhizosphere.</title>
        <authorList>
            <person name="Gaulin E."/>
        </authorList>
    </citation>
    <scope>NUCLEOTIDE SEQUENCE</scope>
    <source>
        <strain evidence="1">ATCC 38472_TT</strain>
    </source>
</reference>
<sequence length="586" mass="66815">MTSTERDAYVVVSQDMASLYNLKVPASEADVGDLYWIMKDAFGVKLMKDVDLSAFEVYSNMTTFEADNPLGKSDEIDGLGLDHTDPMVVKLPWSHSAPKETVPKPKQTINKPRWKKVEETVPTLEDDCLSFVNRDAAVKALCKVHLRVFNGACKGPRGGKWPIALADNELGLGKNSVRTKLHPPLSRTVAIGYRQRKFSQAAMSCGEGDSVEDALEMTVNEAIAEAVAEQLDFPEGATKPNYLSHPYKDLVKSLAKDLGPVFIMLDEIGHGFVFEEPGREEISHEIFFIFCVGTLSKWMETKDVYFVLMPFLRNVGERKDHLEYSTSSFAFSRLSLQLIRPEKIQLIMRQTWTNNEMTETLAARWGRSTEAEIAKAAEVMYEKTCGHPRKMFHMFDTCATFDDLVVADADDIGDEQEWENVYRQLRLWQPLLEKWLPQILEKKPMDLTKAKNCLSPSLPHEQQRNISYAVIMERCHLGWEGTLDEAIVYALPRIMAMILGIVQPFREYVRFIETYRKVTLDHAGVWEWVCIKRFQELFAKHCKPGEKLPKFFGADTVFGNLPDANFRVTSSIYRRSPVLVNRTQSR</sequence>
<evidence type="ECO:0000313" key="2">
    <source>
        <dbReference type="Proteomes" id="UP000794436"/>
    </source>
</evidence>
<dbReference type="AlphaFoldDB" id="A0A8K1CQM1"/>
<dbReference type="Proteomes" id="UP000794436">
    <property type="component" value="Unassembled WGS sequence"/>
</dbReference>
<name>A0A8K1CQM1_PYTOL</name>
<dbReference type="EMBL" id="SPLM01000003">
    <property type="protein sequence ID" value="TMW67735.1"/>
    <property type="molecule type" value="Genomic_DNA"/>
</dbReference>
<evidence type="ECO:0008006" key="3">
    <source>
        <dbReference type="Google" id="ProtNLM"/>
    </source>
</evidence>